<keyword evidence="2" id="KW-1133">Transmembrane helix</keyword>
<dbReference type="Proteomes" id="UP000000492">
    <property type="component" value="Chromosome"/>
</dbReference>
<gene>
    <name evidence="3" type="ordered locus">CRES_0074</name>
</gene>
<keyword evidence="4" id="KW-1185">Reference proteome</keyword>
<feature type="compositionally biased region" description="Low complexity" evidence="1">
    <location>
        <begin position="61"/>
        <end position="71"/>
    </location>
</feature>
<keyword evidence="2" id="KW-0812">Transmembrane</keyword>
<accession>F8E0R2</accession>
<dbReference type="STRING" id="662755.CRES_0074"/>
<feature type="compositionally biased region" description="Basic and acidic residues" evidence="1">
    <location>
        <begin position="124"/>
        <end position="134"/>
    </location>
</feature>
<name>F8E0R2_CORRG</name>
<feature type="compositionally biased region" description="Gly residues" evidence="1">
    <location>
        <begin position="176"/>
        <end position="220"/>
    </location>
</feature>
<evidence type="ECO:0000256" key="1">
    <source>
        <dbReference type="SAM" id="MobiDB-lite"/>
    </source>
</evidence>
<feature type="transmembrane region" description="Helical" evidence="2">
    <location>
        <begin position="36"/>
        <end position="59"/>
    </location>
</feature>
<feature type="compositionally biased region" description="Low complexity" evidence="1">
    <location>
        <begin position="154"/>
        <end position="175"/>
    </location>
</feature>
<dbReference type="HOGENOM" id="CLU_1218143_0_0_11"/>
<reference evidence="3 4" key="1">
    <citation type="journal article" date="2012" name="BMC Genomics">
        <title>Complete genome sequence, lifestyle, and multi-drug resistance of the human pathogen Corynebacterium resistens DSM 45100 isolated from blood samples of a leukemia patient.</title>
        <authorList>
            <person name="Schroder J."/>
            <person name="Maus I."/>
            <person name="Meyer K."/>
            <person name="Wordemann S."/>
            <person name="Blom J."/>
            <person name="Jaenicke S."/>
            <person name="Schneider J."/>
            <person name="Trost E."/>
            <person name="Tauch A."/>
        </authorList>
    </citation>
    <scope>NUCLEOTIDE SEQUENCE [LARGE SCALE GENOMIC DNA]</scope>
    <source>
        <strain evidence="4">DSM 45100 / JCM 12819 / CCUG 50093 / GTC 2026 / SICGH 158</strain>
    </source>
</reference>
<feature type="region of interest" description="Disordered" evidence="1">
    <location>
        <begin position="1"/>
        <end position="24"/>
    </location>
</feature>
<evidence type="ECO:0000256" key="2">
    <source>
        <dbReference type="SAM" id="Phobius"/>
    </source>
</evidence>
<dbReference type="KEGG" id="crd:CRES_0074"/>
<evidence type="ECO:0000313" key="3">
    <source>
        <dbReference type="EMBL" id="AEI08437.1"/>
    </source>
</evidence>
<protein>
    <submittedName>
        <fullName evidence="3">Uncharacterized protein</fullName>
    </submittedName>
</protein>
<dbReference type="eggNOG" id="ENOG5032AB0">
    <property type="taxonomic scope" value="Bacteria"/>
</dbReference>
<sequence>MNSTPSTPSGAPEKKGAPQPKRSRPIRDKLRAIMPWWAWILVLGLIAAVLASALAFAMMKSGQGKPGSSQSEPVGESRTYPAATTTGKYDKERETAPVQPPNSGYIPPAQPQVPVETAPTETSASEKKTTEKPKPQNNRGDGNRSQQRPDSRRPSVPNNSPNSPSTGNGNGRNNTGIGGTIGGNSGNGNSGRTNGGNTGGNTGAGDDAGTGNTRGNGQGNNGADEGN</sequence>
<evidence type="ECO:0000313" key="4">
    <source>
        <dbReference type="Proteomes" id="UP000000492"/>
    </source>
</evidence>
<proteinExistence type="predicted"/>
<keyword evidence="2" id="KW-0472">Membrane</keyword>
<organism evidence="3 4">
    <name type="scientific">Corynebacterium resistens (strain DSM 45100 / JCM 12819 / GTC 2026 / SICGH 158)</name>
    <dbReference type="NCBI Taxonomy" id="662755"/>
    <lineage>
        <taxon>Bacteria</taxon>
        <taxon>Bacillati</taxon>
        <taxon>Actinomycetota</taxon>
        <taxon>Actinomycetes</taxon>
        <taxon>Mycobacteriales</taxon>
        <taxon>Corynebacteriaceae</taxon>
        <taxon>Corynebacterium</taxon>
    </lineage>
</organism>
<dbReference type="AlphaFoldDB" id="F8E0R2"/>
<dbReference type="EMBL" id="CP002857">
    <property type="protein sequence ID" value="AEI08437.1"/>
    <property type="molecule type" value="Genomic_DNA"/>
</dbReference>
<feature type="region of interest" description="Disordered" evidence="1">
    <location>
        <begin position="61"/>
        <end position="227"/>
    </location>
</feature>
<dbReference type="RefSeq" id="WP_013887469.1">
    <property type="nucleotide sequence ID" value="NC_015673.1"/>
</dbReference>